<dbReference type="PROSITE" id="PS50048">
    <property type="entry name" value="ZN2_CY6_FUNGAL_2"/>
    <property type="match status" value="1"/>
</dbReference>
<feature type="compositionally biased region" description="Polar residues" evidence="7">
    <location>
        <begin position="1136"/>
        <end position="1148"/>
    </location>
</feature>
<dbReference type="GO" id="GO:0008270">
    <property type="term" value="F:zinc ion binding"/>
    <property type="evidence" value="ECO:0007669"/>
    <property type="project" value="InterPro"/>
</dbReference>
<name>A0AAD4CVG1_ASPNN</name>
<feature type="domain" description="Zn(2)-C6 fungal-type" evidence="8">
    <location>
        <begin position="17"/>
        <end position="48"/>
    </location>
</feature>
<keyword evidence="10" id="KW-1185">Reference proteome</keyword>
<accession>A0AAD4CVG1</accession>
<keyword evidence="6" id="KW-0539">Nucleus</keyword>
<dbReference type="SMART" id="SM00906">
    <property type="entry name" value="Fungal_trans"/>
    <property type="match status" value="1"/>
</dbReference>
<evidence type="ECO:0000256" key="6">
    <source>
        <dbReference type="ARBA" id="ARBA00023242"/>
    </source>
</evidence>
<dbReference type="Proteomes" id="UP001194746">
    <property type="component" value="Unassembled WGS sequence"/>
</dbReference>
<dbReference type="InterPro" id="IPR007219">
    <property type="entry name" value="XnlR_reg_dom"/>
</dbReference>
<evidence type="ECO:0000256" key="5">
    <source>
        <dbReference type="ARBA" id="ARBA00023163"/>
    </source>
</evidence>
<organism evidence="9 10">
    <name type="scientific">Aspergillus nanangensis</name>
    <dbReference type="NCBI Taxonomy" id="2582783"/>
    <lineage>
        <taxon>Eukaryota</taxon>
        <taxon>Fungi</taxon>
        <taxon>Dikarya</taxon>
        <taxon>Ascomycota</taxon>
        <taxon>Pezizomycotina</taxon>
        <taxon>Eurotiomycetes</taxon>
        <taxon>Eurotiomycetidae</taxon>
        <taxon>Eurotiales</taxon>
        <taxon>Aspergillaceae</taxon>
        <taxon>Aspergillus</taxon>
        <taxon>Aspergillus subgen. Circumdati</taxon>
    </lineage>
</organism>
<dbReference type="Pfam" id="PF23565">
    <property type="entry name" value="ARM_TANGO6"/>
    <property type="match status" value="1"/>
</dbReference>
<evidence type="ECO:0000256" key="7">
    <source>
        <dbReference type="SAM" id="MobiDB-lite"/>
    </source>
</evidence>
<evidence type="ECO:0000256" key="1">
    <source>
        <dbReference type="ARBA" id="ARBA00005724"/>
    </source>
</evidence>
<feature type="compositionally biased region" description="Basic and acidic residues" evidence="7">
    <location>
        <begin position="1400"/>
        <end position="1418"/>
    </location>
</feature>
<keyword evidence="2" id="KW-0479">Metal-binding</keyword>
<feature type="region of interest" description="Disordered" evidence="7">
    <location>
        <begin position="73"/>
        <end position="94"/>
    </location>
</feature>
<dbReference type="GO" id="GO:0006351">
    <property type="term" value="P:DNA-templated transcription"/>
    <property type="evidence" value="ECO:0007669"/>
    <property type="project" value="InterPro"/>
</dbReference>
<dbReference type="CDD" id="cd00067">
    <property type="entry name" value="GAL4"/>
    <property type="match status" value="1"/>
</dbReference>
<feature type="compositionally biased region" description="Acidic residues" evidence="7">
    <location>
        <begin position="1439"/>
        <end position="1450"/>
    </location>
</feature>
<dbReference type="InterPro" id="IPR036864">
    <property type="entry name" value="Zn2-C6_fun-type_DNA-bd_sf"/>
</dbReference>
<evidence type="ECO:0000256" key="2">
    <source>
        <dbReference type="ARBA" id="ARBA00022723"/>
    </source>
</evidence>
<dbReference type="InterPro" id="IPR039600">
    <property type="entry name" value="TANGO6/Rtp1"/>
</dbReference>
<dbReference type="SUPFAM" id="SSF48371">
    <property type="entry name" value="ARM repeat"/>
    <property type="match status" value="2"/>
</dbReference>
<dbReference type="PROSITE" id="PS00463">
    <property type="entry name" value="ZN2_CY6_FUNGAL_1"/>
    <property type="match status" value="1"/>
</dbReference>
<evidence type="ECO:0000313" key="9">
    <source>
        <dbReference type="EMBL" id="KAF9893286.1"/>
    </source>
</evidence>
<evidence type="ECO:0000313" key="10">
    <source>
        <dbReference type="Proteomes" id="UP001194746"/>
    </source>
</evidence>
<dbReference type="PANTHER" id="PTHR20959:SF1">
    <property type="entry name" value="TRANSPORT AND GOLGI ORGANIZATION PROTEIN 6 HOMOLOG"/>
    <property type="match status" value="1"/>
</dbReference>
<dbReference type="InterPro" id="IPR019414">
    <property type="entry name" value="Rtp1_C2"/>
</dbReference>
<dbReference type="GO" id="GO:0003677">
    <property type="term" value="F:DNA binding"/>
    <property type="evidence" value="ECO:0007669"/>
    <property type="project" value="UniProtKB-KW"/>
</dbReference>
<evidence type="ECO:0000259" key="8">
    <source>
        <dbReference type="PROSITE" id="PS50048"/>
    </source>
</evidence>
<dbReference type="Pfam" id="PF00172">
    <property type="entry name" value="Zn_clus"/>
    <property type="match status" value="1"/>
</dbReference>
<dbReference type="Pfam" id="PF04082">
    <property type="entry name" value="Fungal_trans"/>
    <property type="match status" value="1"/>
</dbReference>
<reference evidence="9" key="1">
    <citation type="journal article" date="2019" name="Beilstein J. Org. Chem.">
        <title>Nanangenines: drimane sesquiterpenoids as the dominant metabolite cohort of a novel Australian fungus, Aspergillus nanangensis.</title>
        <authorList>
            <person name="Lacey H.J."/>
            <person name="Gilchrist C.L.M."/>
            <person name="Crombie A."/>
            <person name="Kalaitzis J.A."/>
            <person name="Vuong D."/>
            <person name="Rutledge P.J."/>
            <person name="Turner P."/>
            <person name="Pitt J.I."/>
            <person name="Lacey E."/>
            <person name="Chooi Y.H."/>
            <person name="Piggott A.M."/>
        </authorList>
    </citation>
    <scope>NUCLEOTIDE SEQUENCE</scope>
    <source>
        <strain evidence="9">MST-FP2251</strain>
    </source>
</reference>
<dbReference type="Gene3D" id="4.10.240.10">
    <property type="entry name" value="Zn(2)-C6 fungal-type DNA-binding domain"/>
    <property type="match status" value="1"/>
</dbReference>
<comment type="caution">
    <text evidence="9">The sequence shown here is derived from an EMBL/GenBank/DDBJ whole genome shotgun (WGS) entry which is preliminary data.</text>
</comment>
<dbReference type="GO" id="GO:0009893">
    <property type="term" value="P:positive regulation of metabolic process"/>
    <property type="evidence" value="ECO:0007669"/>
    <property type="project" value="UniProtKB-ARBA"/>
</dbReference>
<dbReference type="InterPro" id="IPR016024">
    <property type="entry name" value="ARM-type_fold"/>
</dbReference>
<dbReference type="EMBL" id="VCAU01000008">
    <property type="protein sequence ID" value="KAF9893286.1"/>
    <property type="molecule type" value="Genomic_DNA"/>
</dbReference>
<dbReference type="CDD" id="cd12148">
    <property type="entry name" value="fungal_TF_MHR"/>
    <property type="match status" value="1"/>
</dbReference>
<comment type="similarity">
    <text evidence="1">Belongs to the Tango6 family.</text>
</comment>
<gene>
    <name evidence="9" type="ORF">FE257_011716</name>
</gene>
<protein>
    <recommendedName>
        <fullName evidence="8">Zn(2)-C6 fungal-type domain-containing protein</fullName>
    </recommendedName>
</protein>
<feature type="compositionally biased region" description="Low complexity" evidence="7">
    <location>
        <begin position="1560"/>
        <end position="1572"/>
    </location>
</feature>
<dbReference type="PANTHER" id="PTHR20959">
    <property type="entry name" value="TRANSPORT AND GOLGI ORGANIZATION PROTEIN 6 FAMILY MEMBER"/>
    <property type="match status" value="1"/>
</dbReference>
<dbReference type="SMART" id="SM00066">
    <property type="entry name" value="GAL4"/>
    <property type="match status" value="1"/>
</dbReference>
<dbReference type="InterPro" id="IPR001138">
    <property type="entry name" value="Zn2Cys6_DnaBD"/>
</dbReference>
<evidence type="ECO:0000256" key="4">
    <source>
        <dbReference type="ARBA" id="ARBA00023125"/>
    </source>
</evidence>
<feature type="region of interest" description="Disordered" evidence="7">
    <location>
        <begin position="1385"/>
        <end position="1453"/>
    </location>
</feature>
<dbReference type="InterPro" id="IPR057407">
    <property type="entry name" value="HEAT_TANGO6"/>
</dbReference>
<feature type="region of interest" description="Disordered" evidence="7">
    <location>
        <begin position="1560"/>
        <end position="1582"/>
    </location>
</feature>
<feature type="region of interest" description="Disordered" evidence="7">
    <location>
        <begin position="1129"/>
        <end position="1148"/>
    </location>
</feature>
<evidence type="ECO:0000256" key="3">
    <source>
        <dbReference type="ARBA" id="ARBA00023015"/>
    </source>
</evidence>
<keyword evidence="5" id="KW-0804">Transcription</keyword>
<feature type="compositionally biased region" description="Polar residues" evidence="7">
    <location>
        <begin position="77"/>
        <end position="94"/>
    </location>
</feature>
<keyword evidence="3" id="KW-0805">Transcription regulation</keyword>
<keyword evidence="4" id="KW-0238">DNA-binding</keyword>
<dbReference type="GO" id="GO:0000981">
    <property type="term" value="F:DNA-binding transcription factor activity, RNA polymerase II-specific"/>
    <property type="evidence" value="ECO:0007669"/>
    <property type="project" value="InterPro"/>
</dbReference>
<dbReference type="Pfam" id="PF10363">
    <property type="entry name" value="RTP1_C1"/>
    <property type="match status" value="1"/>
</dbReference>
<dbReference type="SUPFAM" id="SSF57701">
    <property type="entry name" value="Zn2/Cys6 DNA-binding domain"/>
    <property type="match status" value="1"/>
</dbReference>
<dbReference type="Pfam" id="PF10304">
    <property type="entry name" value="RTP1_C2"/>
    <property type="match status" value="1"/>
</dbReference>
<proteinExistence type="inferred from homology"/>
<sequence length="1667" mass="185196">MPVLKHQPKRNKKKPVACHRCHTHKVKCSGEQPCTRCDQAGCGDDCQYALRDRKLKVNESYLDQILLENSKLKDQLRNATPQSSPSSIPDTLASQESYPPFQNPLLGDRAWFYPYDSSAPPIYMGESACTAYATRLRQFLTGNPNTAHIPRTQYTPESSLVGPESKWPGVAQARLLVRVAFHQLSQVYHLFLRKSTLEQLENIYRIPALRDDPALTCKFFALFALGEVYSSRSDKSASGRVPGTRYYVRAMGIIPILPERPSMVHVESLLLLSLFSYFLNRRHSAYTLIGTTMRLGLILGLNHNIPARQCKDAIERQHRVRLWWAIYVFDRMYTSKIGFPLQISDDDIHVDMPSDLSCPGAEEQFSDTAYLVSSICLSRITGQVIEKIYSRQQHRDTFLQRQQQLLLALQDWLQNLPSHIKLRADETAPKHIVSLHLQFNQCVILTTRPILLHALFQVRGRHDDLESLETATEILHRMSDYGNLAAAEFYENLKQVKQCLPIGSGATNTDDEAHRNIFQPHDHSPAAETNLGDQVLDSNIDAIPTTSFTTEMAFLEPTMQDFLGRSDEMDFLNPEEIRKSRGSSLIEILSSNLSDLVDDESAKRRVIIDKALTILSRIHLSFVEPGDDNDSSEYVATTEDPALEDARRRRLLHALLDLISLEGIYPSLSGGVGIPLQQRVISVLPAGVIAQQQQMQTHDKTRDESLLDHILHDIAEILLDPRPSIQPVIRGRILSDIISASVDLAFNSNSLSFEKRNWYHEVFTRVVEEQDGVLQTIIFLASQFSPSLGHESQTETSNGPHFTVQSIMQTSRLLSSIPQGMDPAEYFTAIAPQLLALIDGDDPDLRKTAAYAVGNGILCKRTYGAPGTIGHLIFLEPIFKTLTAALDESSRRWMRFSRGASETNSVDILVNEVMLIVAVDRLRSLVLQPPNPGLVKRVIHPILLPLWGLACFALENERVDLHEKILILLQTYFGISVGMRPLKKLIDQLLWDGGSTWTYSMDSKSGVSLTKRRTTDSRNLNVVRLVDTLQTRTELFVKLLGADPSTEESIGDVFLYVSESWLVPSSTNDKSLDNLQFPQEKDDFHNIQHKLVSAKLAETLLDKFKDSLSRQPLKVLGLIKQIMDGEYSRVDKRNKQSGGTETSKMSLSSFANIVPSQNTPEEQAAEDDSTETLPAVFSLLSTILASPEFSASRETLPVLQSIKSTLDELVPHLPPSLAKPGTTASMLLEIHIASPEEIGAEKSSIETSDFDTHRRALANLNSELPPVQAEGFSLLSDLVKKASPILDIPSTLTLLLSIITDTSDTASNDEFIYLNAIKLIGTLASRHPRTVVKSLVDHYADRNEQATLDQRLKIGEAILRTVQDLGQALSGETAKLLGDGMITVAGRRAQKPQTQKSRRQQLEKEKRAREREERKKNGEPAMPTGWTISSPALTTLLPEGDEENDSESETPENVAHSANIIAAWAAGAASDEQPDDLRARASALSILASAVQTNIAGFGPAVLSSAVDLALSTLTLEPEDESAILRRASVVLLLDILKAVDNVRESRGSDALGFGFSLSDDADSSSSWNRDSGSGHGPSSIGNIPHMLRTLHFVESRETDSIVRGHIRVLIESLEAWLEKSLLWGIGVQGREGDDEPRLELGDQLAGLHVDPLADKIEGRPRIEEIE</sequence>
<reference evidence="9" key="2">
    <citation type="submission" date="2020-02" db="EMBL/GenBank/DDBJ databases">
        <authorList>
            <person name="Gilchrist C.L.M."/>
            <person name="Chooi Y.-H."/>
        </authorList>
    </citation>
    <scope>NUCLEOTIDE SEQUENCE</scope>
    <source>
        <strain evidence="9">MST-FP2251</strain>
    </source>
</reference>
<dbReference type="InterPro" id="IPR019451">
    <property type="entry name" value="Rtp1_C1"/>
</dbReference>
<dbReference type="GO" id="GO:0009306">
    <property type="term" value="P:protein secretion"/>
    <property type="evidence" value="ECO:0007669"/>
    <property type="project" value="TreeGrafter"/>
</dbReference>